<accession>A8F7N0</accession>
<evidence type="ECO:0000256" key="1">
    <source>
        <dbReference type="ARBA" id="ARBA00023015"/>
    </source>
</evidence>
<dbReference type="SUPFAM" id="SSF46785">
    <property type="entry name" value="Winged helix' DNA-binding domain"/>
    <property type="match status" value="1"/>
</dbReference>
<keyword evidence="3" id="KW-0804">Transcription</keyword>
<dbReference type="PRINTS" id="PR00598">
    <property type="entry name" value="HTHMARR"/>
</dbReference>
<dbReference type="KEGG" id="tle:Tlet_1610"/>
<protein>
    <submittedName>
        <fullName evidence="5">Transcriptional regulator, MarR family</fullName>
    </submittedName>
</protein>
<dbReference type="EMBL" id="CP000812">
    <property type="protein sequence ID" value="ABV34164.1"/>
    <property type="molecule type" value="Genomic_DNA"/>
</dbReference>
<dbReference type="PANTHER" id="PTHR42756">
    <property type="entry name" value="TRANSCRIPTIONAL REGULATOR, MARR"/>
    <property type="match status" value="1"/>
</dbReference>
<dbReference type="Proteomes" id="UP000002016">
    <property type="component" value="Chromosome"/>
</dbReference>
<dbReference type="HOGENOM" id="CLU_083287_18_7_0"/>
<gene>
    <name evidence="5" type="ordered locus">Tlet_1610</name>
</gene>
<dbReference type="AlphaFoldDB" id="A8F7N0"/>
<dbReference type="STRING" id="416591.Tlet_1610"/>
<dbReference type="GO" id="GO:0003677">
    <property type="term" value="F:DNA binding"/>
    <property type="evidence" value="ECO:0007669"/>
    <property type="project" value="UniProtKB-KW"/>
</dbReference>
<dbReference type="PROSITE" id="PS50995">
    <property type="entry name" value="HTH_MARR_2"/>
    <property type="match status" value="1"/>
</dbReference>
<name>A8F7N0_PSELT</name>
<dbReference type="RefSeq" id="WP_012003640.1">
    <property type="nucleotide sequence ID" value="NC_009828.1"/>
</dbReference>
<dbReference type="InterPro" id="IPR022689">
    <property type="entry name" value="Iron_dep_repressor"/>
</dbReference>
<dbReference type="GO" id="GO:0003700">
    <property type="term" value="F:DNA-binding transcription factor activity"/>
    <property type="evidence" value="ECO:0007669"/>
    <property type="project" value="InterPro"/>
</dbReference>
<keyword evidence="2" id="KW-0238">DNA-binding</keyword>
<dbReference type="Gene3D" id="1.10.10.10">
    <property type="entry name" value="Winged helix-like DNA-binding domain superfamily/Winged helix DNA-binding domain"/>
    <property type="match status" value="1"/>
</dbReference>
<feature type="domain" description="HTH marR-type" evidence="4">
    <location>
        <begin position="3"/>
        <end position="135"/>
    </location>
</feature>
<proteinExistence type="predicted"/>
<evidence type="ECO:0000256" key="3">
    <source>
        <dbReference type="ARBA" id="ARBA00023163"/>
    </source>
</evidence>
<keyword evidence="6" id="KW-1185">Reference proteome</keyword>
<dbReference type="InterPro" id="IPR011991">
    <property type="entry name" value="ArsR-like_HTH"/>
</dbReference>
<keyword evidence="1" id="KW-0805">Transcription regulation</keyword>
<reference evidence="5 6" key="2">
    <citation type="journal article" date="2009" name="Proc. Natl. Acad. Sci. U.S.A.">
        <title>On the chimeric nature, thermophilic origin, and phylogenetic placement of the Thermotogales.</title>
        <authorList>
            <person name="Zhaxybayeva O."/>
            <person name="Swithers K.S."/>
            <person name="Lapierre P."/>
            <person name="Fournier G.P."/>
            <person name="Bickhart D.M."/>
            <person name="DeBoy R.T."/>
            <person name="Nelson K.E."/>
            <person name="Nesbo C.L."/>
            <person name="Doolittle W.F."/>
            <person name="Gogarten J.P."/>
            <person name="Noll K.M."/>
        </authorList>
    </citation>
    <scope>NUCLEOTIDE SEQUENCE [LARGE SCALE GENOMIC DNA]</scope>
    <source>
        <strain evidence="6">ATCC BAA-301 / DSM 14385 / NBRC 107922 / TMO</strain>
    </source>
</reference>
<dbReference type="SMART" id="SM00347">
    <property type="entry name" value="HTH_MARR"/>
    <property type="match status" value="1"/>
</dbReference>
<dbReference type="GO" id="GO:0046914">
    <property type="term" value="F:transition metal ion binding"/>
    <property type="evidence" value="ECO:0007669"/>
    <property type="project" value="InterPro"/>
</dbReference>
<dbReference type="InterPro" id="IPR036388">
    <property type="entry name" value="WH-like_DNA-bd_sf"/>
</dbReference>
<reference evidence="5 6" key="1">
    <citation type="submission" date="2007-08" db="EMBL/GenBank/DDBJ databases">
        <title>Complete sequence of Thermotoga lettingae TMO.</title>
        <authorList>
            <consortium name="US DOE Joint Genome Institute"/>
            <person name="Copeland A."/>
            <person name="Lucas S."/>
            <person name="Lapidus A."/>
            <person name="Barry K."/>
            <person name="Glavina del Rio T."/>
            <person name="Dalin E."/>
            <person name="Tice H."/>
            <person name="Pitluck S."/>
            <person name="Foster B."/>
            <person name="Bruce D."/>
            <person name="Schmutz J."/>
            <person name="Larimer F."/>
            <person name="Land M."/>
            <person name="Hauser L."/>
            <person name="Kyrpides N."/>
            <person name="Mikhailova N."/>
            <person name="Nelson K."/>
            <person name="Gogarten J.P."/>
            <person name="Noll K."/>
            <person name="Richardson P."/>
        </authorList>
    </citation>
    <scope>NUCLEOTIDE SEQUENCE [LARGE SCALE GENOMIC DNA]</scope>
    <source>
        <strain evidence="6">ATCC BAA-301 / DSM 14385 / NBRC 107922 / TMO</strain>
    </source>
</reference>
<dbReference type="OrthoDB" id="6400170at2"/>
<dbReference type="SMART" id="SM00529">
    <property type="entry name" value="HTH_DTXR"/>
    <property type="match status" value="1"/>
</dbReference>
<evidence type="ECO:0000259" key="4">
    <source>
        <dbReference type="PROSITE" id="PS50995"/>
    </source>
</evidence>
<organism evidence="5 6">
    <name type="scientific">Pseudothermotoga lettingae (strain ATCC BAA-301 / DSM 14385 / NBRC 107922 / TMO)</name>
    <name type="common">Thermotoga lettingae</name>
    <dbReference type="NCBI Taxonomy" id="416591"/>
    <lineage>
        <taxon>Bacteria</taxon>
        <taxon>Thermotogati</taxon>
        <taxon>Thermotogota</taxon>
        <taxon>Thermotogae</taxon>
        <taxon>Thermotogales</taxon>
        <taxon>Thermotogaceae</taxon>
        <taxon>Pseudothermotoga</taxon>
    </lineage>
</organism>
<sequence>MNEDMVFKRFFIISRLHFHIVHDELEKHDIHPGQPPLLMLVAKNEGITQNLIARKLNVSPATVAIMLRRMEKSGLIQREQDESDRRFQRVYLTDKGSHMAEILKSKMEKVEKIAMDGFSSSEKDQFLKFLDRIIENLKKHTKEWCHD</sequence>
<dbReference type="Pfam" id="PF01047">
    <property type="entry name" value="MarR"/>
    <property type="match status" value="1"/>
</dbReference>
<evidence type="ECO:0000313" key="6">
    <source>
        <dbReference type="Proteomes" id="UP000002016"/>
    </source>
</evidence>
<dbReference type="InterPro" id="IPR000835">
    <property type="entry name" value="HTH_MarR-typ"/>
</dbReference>
<dbReference type="InterPro" id="IPR036390">
    <property type="entry name" value="WH_DNA-bd_sf"/>
</dbReference>
<dbReference type="eggNOG" id="COG1846">
    <property type="taxonomic scope" value="Bacteria"/>
</dbReference>
<dbReference type="CDD" id="cd00090">
    <property type="entry name" value="HTH_ARSR"/>
    <property type="match status" value="1"/>
</dbReference>
<evidence type="ECO:0000313" key="5">
    <source>
        <dbReference type="EMBL" id="ABV34164.1"/>
    </source>
</evidence>
<evidence type="ECO:0000256" key="2">
    <source>
        <dbReference type="ARBA" id="ARBA00023125"/>
    </source>
</evidence>
<dbReference type="PANTHER" id="PTHR42756:SF1">
    <property type="entry name" value="TRANSCRIPTIONAL REPRESSOR OF EMRAB OPERON"/>
    <property type="match status" value="1"/>
</dbReference>